<name>A0A5S6QM95_TRIMR</name>
<protein>
    <submittedName>
        <fullName evidence="3">Uncharacterized protein</fullName>
    </submittedName>
</protein>
<organism evidence="2 3">
    <name type="scientific">Trichuris muris</name>
    <name type="common">Mouse whipworm</name>
    <dbReference type="NCBI Taxonomy" id="70415"/>
    <lineage>
        <taxon>Eukaryota</taxon>
        <taxon>Metazoa</taxon>
        <taxon>Ecdysozoa</taxon>
        <taxon>Nematoda</taxon>
        <taxon>Enoplea</taxon>
        <taxon>Dorylaimia</taxon>
        <taxon>Trichinellida</taxon>
        <taxon>Trichuridae</taxon>
        <taxon>Trichuris</taxon>
    </lineage>
</organism>
<feature type="compositionally biased region" description="Basic and acidic residues" evidence="1">
    <location>
        <begin position="66"/>
        <end position="85"/>
    </location>
</feature>
<accession>A0A5S6QM95</accession>
<feature type="region of interest" description="Disordered" evidence="1">
    <location>
        <begin position="1"/>
        <end position="32"/>
    </location>
</feature>
<evidence type="ECO:0000256" key="1">
    <source>
        <dbReference type="SAM" id="MobiDB-lite"/>
    </source>
</evidence>
<evidence type="ECO:0000313" key="3">
    <source>
        <dbReference type="WBParaSite" id="TMUE_2000008461.1"/>
    </source>
</evidence>
<sequence length="112" mass="13226">MSEQAVEINGIPRHVRDIRRRSSTPNPRSYMLCQKPEDDELLVHIPEPADLTRRHLTSQPVVAEPGQREDPERPKIRHEDEGLRRSERLRHRKQCLMCDLDIRRGCSERVLM</sequence>
<dbReference type="STRING" id="70415.A0A5S6QM95"/>
<keyword evidence="2" id="KW-1185">Reference proteome</keyword>
<dbReference type="WBParaSite" id="TMUE_2000008461.1">
    <property type="protein sequence ID" value="TMUE_2000008461.1"/>
    <property type="gene ID" value="WBGene00300287"/>
</dbReference>
<proteinExistence type="predicted"/>
<dbReference type="Proteomes" id="UP000046395">
    <property type="component" value="Unassembled WGS sequence"/>
</dbReference>
<feature type="region of interest" description="Disordered" evidence="1">
    <location>
        <begin position="49"/>
        <end position="85"/>
    </location>
</feature>
<reference evidence="3" key="1">
    <citation type="submission" date="2019-12" db="UniProtKB">
        <authorList>
            <consortium name="WormBaseParasite"/>
        </authorList>
    </citation>
    <scope>IDENTIFICATION</scope>
</reference>
<evidence type="ECO:0000313" key="2">
    <source>
        <dbReference type="Proteomes" id="UP000046395"/>
    </source>
</evidence>
<dbReference type="AlphaFoldDB" id="A0A5S6QM95"/>